<reference evidence="5 6" key="1">
    <citation type="submission" date="2024-11" db="EMBL/GenBank/DDBJ databases">
        <title>Chromosome-level genome assembly of the freshwater bivalve Anodonta woodiana.</title>
        <authorList>
            <person name="Chen X."/>
        </authorList>
    </citation>
    <scope>NUCLEOTIDE SEQUENCE [LARGE SCALE GENOMIC DNA]</scope>
    <source>
        <strain evidence="5">MN2024</strain>
        <tissue evidence="5">Gills</tissue>
    </source>
</reference>
<feature type="region of interest" description="Disordered" evidence="3">
    <location>
        <begin position="543"/>
        <end position="562"/>
    </location>
</feature>
<dbReference type="InterPro" id="IPR011009">
    <property type="entry name" value="Kinase-like_dom_sf"/>
</dbReference>
<comment type="caution">
    <text evidence="5">The sequence shown here is derived from an EMBL/GenBank/DDBJ whole genome shotgun (WGS) entry which is preliminary data.</text>
</comment>
<protein>
    <recommendedName>
        <fullName evidence="4">Protein kinase domain-containing protein</fullName>
    </recommendedName>
</protein>
<dbReference type="Gene3D" id="3.40.50.300">
    <property type="entry name" value="P-loop containing nucleotide triphosphate hydrolases"/>
    <property type="match status" value="1"/>
</dbReference>
<dbReference type="PANTHER" id="PTHR26392">
    <property type="entry name" value="MITOGEN-ACTIVATED PROTEIN KINASE KINASE KINASE 7-RELATED"/>
    <property type="match status" value="1"/>
</dbReference>
<gene>
    <name evidence="5" type="ORF">ACJMK2_017072</name>
</gene>
<dbReference type="PANTHER" id="PTHR26392:SF92">
    <property type="entry name" value="PROTEIN KINASE DOMAIN-CONTAINING PROTEIN"/>
    <property type="match status" value="1"/>
</dbReference>
<evidence type="ECO:0000256" key="1">
    <source>
        <dbReference type="ARBA" id="ARBA00008171"/>
    </source>
</evidence>
<evidence type="ECO:0000256" key="3">
    <source>
        <dbReference type="SAM" id="MobiDB-lite"/>
    </source>
</evidence>
<sequence length="981" mass="113923">MAHEITRDVVEGLTDVEEAMGLMDQHHIPYDHLKTLEEFKERCICHWKKIRYGSVRDNIEESMIRAGEDDKSERQMLLRFFRDLENILKLDGYNGYSTDKIPFYKLDRLLEEDGTSEHLANDFQSRKENLEKGDCRILVAGETNAGKSSCLNLVLGEVLLDESPHSSTSVIANVSHGEVFSARVHHNNGIQDDINRQELTDIVSCKLQHDISDVQIRLKSKILQNTMALLDSPGIGENEFLEDMLIKYINDHEIHGFIYTVKTDNAGGVQEDMLLNLLRIVMKQQSEKQNGKITSRFDPRAAIFLCNRFDNVEASERDKVKSHILRQLGKIWPGLSESQVIFFSCKNAKRDLEVDPEYVSDSFQTYLEGLRDLYIYVMDKRIRENYKWIETVLQRSQYHLRTVVYRLGLSESDLREKLKETQEKLKALEKKSGSVISKLRQDFEILTQNICKQLEVYLKTPTVRTQLVERWTIDELPKASLGSWACVKARVEDAFYIRLGKLLDGWKHDNKTIKEHEKEMIITIQTELNLLQSDIEEIEGKLDDSGLGRSIPEQTSSDDENPSLKLFRSLPLKQTFSKDYINKYKKRQEKYAQHRSKKLLSWLLEGKKKGKMQLSTLIKKLLASPESLLQNLERNLPDFILTTTSEIQRFQKCEKMERQHQSEYQRLLDSFEEMESSLTEYGERYVFMDDFRRYEIKVEELAKDDKIFKGLKHIKKVEAKAKLHTPHGLWTGYRDGFLWKSDHITPITIRVYLPSAGMAHAFHEVTKLRTLNVEHHYLAECIGIHQTNTPPTSAFIYEGRYQSLRQYLTFLDTGHNKSYTINVQRMDILLNVARALDYLENRKLVHMELTRDTVTVTNTGEVRLTGACLPRKATFQPEMESISVDNFCYLAPEVLKGDSYTSAADMYSFGLLFPEVLISNFSVFETQRTWALDTFVKHKNLASIVLEELKEFPIDLDLIMACLNKDKTHRPSAMRILEHFC</sequence>
<organism evidence="5 6">
    <name type="scientific">Sinanodonta woodiana</name>
    <name type="common">Chinese pond mussel</name>
    <name type="synonym">Anodonta woodiana</name>
    <dbReference type="NCBI Taxonomy" id="1069815"/>
    <lineage>
        <taxon>Eukaryota</taxon>
        <taxon>Metazoa</taxon>
        <taxon>Spiralia</taxon>
        <taxon>Lophotrochozoa</taxon>
        <taxon>Mollusca</taxon>
        <taxon>Bivalvia</taxon>
        <taxon>Autobranchia</taxon>
        <taxon>Heteroconchia</taxon>
        <taxon>Palaeoheterodonta</taxon>
        <taxon>Unionida</taxon>
        <taxon>Unionoidea</taxon>
        <taxon>Unionidae</taxon>
        <taxon>Unioninae</taxon>
        <taxon>Sinanodonta</taxon>
    </lineage>
</organism>
<dbReference type="SMART" id="SM00220">
    <property type="entry name" value="S_TKc"/>
    <property type="match status" value="1"/>
</dbReference>
<keyword evidence="6" id="KW-1185">Reference proteome</keyword>
<dbReference type="InterPro" id="IPR001245">
    <property type="entry name" value="Ser-Thr/Tyr_kinase_cat_dom"/>
</dbReference>
<dbReference type="InterPro" id="IPR045063">
    <property type="entry name" value="Dynamin_N"/>
</dbReference>
<dbReference type="SUPFAM" id="SSF52540">
    <property type="entry name" value="P-loop containing nucleoside triphosphate hydrolases"/>
    <property type="match status" value="1"/>
</dbReference>
<dbReference type="Pfam" id="PF07714">
    <property type="entry name" value="PK_Tyr_Ser-Thr"/>
    <property type="match status" value="1"/>
</dbReference>
<dbReference type="EMBL" id="JBJQND010000015">
    <property type="protein sequence ID" value="KAL3853537.1"/>
    <property type="molecule type" value="Genomic_DNA"/>
</dbReference>
<name>A0ABD3UZ45_SINWO</name>
<keyword evidence="2" id="KW-0175">Coiled coil</keyword>
<dbReference type="AlphaFoldDB" id="A0ABD3UZ45"/>
<feature type="domain" description="Protein kinase" evidence="4">
    <location>
        <begin position="701"/>
        <end position="981"/>
    </location>
</feature>
<comment type="similarity">
    <text evidence="1">Belongs to the protein kinase superfamily. TKL Ser/Thr protein kinase family. ROCO subfamily.</text>
</comment>
<proteinExistence type="inferred from homology"/>
<dbReference type="PROSITE" id="PS50011">
    <property type="entry name" value="PROTEIN_KINASE_DOM"/>
    <property type="match status" value="1"/>
</dbReference>
<dbReference type="Pfam" id="PF00350">
    <property type="entry name" value="Dynamin_N"/>
    <property type="match status" value="1"/>
</dbReference>
<evidence type="ECO:0000313" key="6">
    <source>
        <dbReference type="Proteomes" id="UP001634394"/>
    </source>
</evidence>
<dbReference type="Proteomes" id="UP001634394">
    <property type="component" value="Unassembled WGS sequence"/>
</dbReference>
<evidence type="ECO:0000256" key="2">
    <source>
        <dbReference type="SAM" id="Coils"/>
    </source>
</evidence>
<accession>A0ABD3UZ45</accession>
<evidence type="ECO:0000259" key="4">
    <source>
        <dbReference type="PROSITE" id="PS50011"/>
    </source>
</evidence>
<evidence type="ECO:0000313" key="5">
    <source>
        <dbReference type="EMBL" id="KAL3853537.1"/>
    </source>
</evidence>
<dbReference type="InterPro" id="IPR000719">
    <property type="entry name" value="Prot_kinase_dom"/>
</dbReference>
<dbReference type="Gene3D" id="1.10.510.10">
    <property type="entry name" value="Transferase(Phosphotransferase) domain 1"/>
    <property type="match status" value="1"/>
</dbReference>
<feature type="coiled-coil region" evidence="2">
    <location>
        <begin position="411"/>
        <end position="438"/>
    </location>
</feature>
<dbReference type="SUPFAM" id="SSF56112">
    <property type="entry name" value="Protein kinase-like (PK-like)"/>
    <property type="match status" value="1"/>
</dbReference>
<dbReference type="InterPro" id="IPR027417">
    <property type="entry name" value="P-loop_NTPase"/>
</dbReference>